<organism evidence="13 14">
    <name type="scientific">Helicobacter baculiformis</name>
    <dbReference type="NCBI Taxonomy" id="427351"/>
    <lineage>
        <taxon>Bacteria</taxon>
        <taxon>Pseudomonadati</taxon>
        <taxon>Campylobacterota</taxon>
        <taxon>Epsilonproteobacteria</taxon>
        <taxon>Campylobacterales</taxon>
        <taxon>Helicobacteraceae</taxon>
        <taxon>Helicobacter</taxon>
    </lineage>
</organism>
<dbReference type="PIRSF" id="PIRSF036565">
    <property type="entry name" value="Pyruvt_ip_decrb"/>
    <property type="match status" value="1"/>
</dbReference>
<evidence type="ECO:0000256" key="2">
    <source>
        <dbReference type="ARBA" id="ARBA00001964"/>
    </source>
</evidence>
<keyword evidence="4" id="KW-0479">Metal-binding</keyword>
<dbReference type="Pfam" id="PF00205">
    <property type="entry name" value="TPP_enzyme_M"/>
    <property type="match status" value="1"/>
</dbReference>
<dbReference type="InterPro" id="IPR012000">
    <property type="entry name" value="Thiamin_PyroP_enz_cen_dom"/>
</dbReference>
<proteinExistence type="inferred from homology"/>
<dbReference type="InterPro" id="IPR029061">
    <property type="entry name" value="THDP-binding"/>
</dbReference>
<keyword evidence="14" id="KW-1185">Reference proteome</keyword>
<comment type="cofactor">
    <cofactor evidence="2">
        <name>thiamine diphosphate</name>
        <dbReference type="ChEBI" id="CHEBI:58937"/>
    </cofactor>
</comment>
<reference evidence="14" key="1">
    <citation type="journal article" date="2019" name="Int. J. Syst. Evol. Microbiol.">
        <title>The Global Catalogue of Microorganisms (GCM) 10K type strain sequencing project: providing services to taxonomists for standard genome sequencing and annotation.</title>
        <authorList>
            <consortium name="The Broad Institute Genomics Platform"/>
            <consortium name="The Broad Institute Genome Sequencing Center for Infectious Disease"/>
            <person name="Wu L."/>
            <person name="Ma J."/>
        </authorList>
    </citation>
    <scope>NUCLEOTIDE SEQUENCE [LARGE SCALE GENOMIC DNA]</scope>
    <source>
        <strain evidence="14">CCUG 53816</strain>
    </source>
</reference>
<evidence type="ECO:0000313" key="14">
    <source>
        <dbReference type="Proteomes" id="UP001595783"/>
    </source>
</evidence>
<evidence type="ECO:0000259" key="11">
    <source>
        <dbReference type="Pfam" id="PF02775"/>
    </source>
</evidence>
<evidence type="ECO:0000313" key="13">
    <source>
        <dbReference type="EMBL" id="MFC3847349.1"/>
    </source>
</evidence>
<evidence type="ECO:0000256" key="4">
    <source>
        <dbReference type="ARBA" id="ARBA00022723"/>
    </source>
</evidence>
<dbReference type="Gene3D" id="3.40.50.970">
    <property type="match status" value="2"/>
</dbReference>
<evidence type="ECO:0000259" key="10">
    <source>
        <dbReference type="Pfam" id="PF00205"/>
    </source>
</evidence>
<dbReference type="Pfam" id="PF02776">
    <property type="entry name" value="TPP_enzyme_N"/>
    <property type="match status" value="1"/>
</dbReference>
<dbReference type="InterPro" id="IPR012001">
    <property type="entry name" value="Thiamin_PyroP_enz_TPP-bd_dom"/>
</dbReference>
<dbReference type="InterPro" id="IPR012110">
    <property type="entry name" value="PDC/IPDC-like"/>
</dbReference>
<dbReference type="Gene3D" id="3.40.50.1220">
    <property type="entry name" value="TPP-binding domain"/>
    <property type="match status" value="1"/>
</dbReference>
<feature type="domain" description="Thiamine pyrophosphate enzyme central" evidence="10">
    <location>
        <begin position="196"/>
        <end position="320"/>
    </location>
</feature>
<sequence length="550" mass="60988">MQSTIGQYLLDKLKDYGVEHLFGVPGDYNLSFLDLVEDDPHLQWVGNCNELNAAYAADGYARLKPMGALLTTFGVGELSAINGVAGSYAESVPVVKIVGMPSRSVAYKRKFVHHTLGDGEFLKFYNMYREVSVAQTILDKQNALSEIDRVLRACFLYKKPVYIGIPADVVHSPIEIVLCSPMPPKSDRKILQTFVDAVQDVLKKSKSQAVLADYEVNRYHLNQELKEFIEITHLPLVSLSMGKGVFDETHPNFVGVYSGILSDSKVSALMKQVDCALMIGVKLTDSLTAGFNYVRKQGHKMIEIHPLYSQIGERIYNDILMQDVLKALAPLKFKFHFPKKSPPKTPKTPSLHGKLTQDKFFKVIQGYLRPDDVLIAEQGTSFFGALSIPLPSGVSFIGQPLWGSIGYTLGALLGSALANRDRRNILLIGDGSLQLVVQELSTILRENITPIIIVINNDGYTVERCIHGAQRQYNDINMWHYSKLPSVFDVQLARKCLSFQVSSVSVLQEALNIARTEDSKLALIEVFMGKHDAPALLKKLGALLSAQNNA</sequence>
<keyword evidence="7 9" id="KW-0786">Thiamine pyrophosphate</keyword>
<evidence type="ECO:0000256" key="1">
    <source>
        <dbReference type="ARBA" id="ARBA00001920"/>
    </source>
</evidence>
<comment type="caution">
    <text evidence="13">The sequence shown here is derived from an EMBL/GenBank/DDBJ whole genome shotgun (WGS) entry which is preliminary data.</text>
</comment>
<dbReference type="InterPro" id="IPR011766">
    <property type="entry name" value="TPP_enzyme_TPP-bd"/>
</dbReference>
<evidence type="ECO:0000256" key="3">
    <source>
        <dbReference type="ARBA" id="ARBA00007812"/>
    </source>
</evidence>
<comment type="similarity">
    <text evidence="3 9">Belongs to the TPP enzyme family.</text>
</comment>
<keyword evidence="8" id="KW-0456">Lyase</keyword>
<accession>A0ABV7ZFL7</accession>
<dbReference type="InterPro" id="IPR047213">
    <property type="entry name" value="TPP_PYR_PDC_IPDC-like"/>
</dbReference>
<evidence type="ECO:0000256" key="8">
    <source>
        <dbReference type="ARBA" id="ARBA00023239"/>
    </source>
</evidence>
<dbReference type="SUPFAM" id="SSF52467">
    <property type="entry name" value="DHS-like NAD/FAD-binding domain"/>
    <property type="match status" value="1"/>
</dbReference>
<comment type="cofactor">
    <cofactor evidence="1">
        <name>a metal cation</name>
        <dbReference type="ChEBI" id="CHEBI:25213"/>
    </cofactor>
</comment>
<dbReference type="PANTHER" id="PTHR43452">
    <property type="entry name" value="PYRUVATE DECARBOXYLASE"/>
    <property type="match status" value="1"/>
</dbReference>
<dbReference type="CDD" id="cd02005">
    <property type="entry name" value="TPP_PDC_IPDC"/>
    <property type="match status" value="1"/>
</dbReference>
<gene>
    <name evidence="13" type="ORF">ACFOPX_02200</name>
</gene>
<evidence type="ECO:0000256" key="5">
    <source>
        <dbReference type="ARBA" id="ARBA00022793"/>
    </source>
</evidence>
<protein>
    <submittedName>
        <fullName evidence="13">Alpha-keto acid decarboxylase family protein</fullName>
    </submittedName>
</protein>
<dbReference type="Pfam" id="PF02775">
    <property type="entry name" value="TPP_enzyme_C"/>
    <property type="match status" value="1"/>
</dbReference>
<name>A0ABV7ZFL7_9HELI</name>
<dbReference type="SUPFAM" id="SSF52518">
    <property type="entry name" value="Thiamin diphosphate-binding fold (THDP-binding)"/>
    <property type="match status" value="2"/>
</dbReference>
<dbReference type="RefSeq" id="WP_104751996.1">
    <property type="nucleotide sequence ID" value="NZ_FZMF01000013.1"/>
</dbReference>
<dbReference type="PANTHER" id="PTHR43452:SF30">
    <property type="entry name" value="PYRUVATE DECARBOXYLASE ISOZYME 1-RELATED"/>
    <property type="match status" value="1"/>
</dbReference>
<feature type="domain" description="Thiamine pyrophosphate enzyme TPP-binding" evidence="11">
    <location>
        <begin position="395"/>
        <end position="526"/>
    </location>
</feature>
<dbReference type="EMBL" id="JBHRZO010000009">
    <property type="protein sequence ID" value="MFC3847349.1"/>
    <property type="molecule type" value="Genomic_DNA"/>
</dbReference>
<evidence type="ECO:0000256" key="6">
    <source>
        <dbReference type="ARBA" id="ARBA00022842"/>
    </source>
</evidence>
<dbReference type="CDD" id="cd07038">
    <property type="entry name" value="TPP_PYR_PDC_IPDC_like"/>
    <property type="match status" value="1"/>
</dbReference>
<dbReference type="Proteomes" id="UP001595783">
    <property type="component" value="Unassembled WGS sequence"/>
</dbReference>
<feature type="domain" description="Thiamine pyrophosphate enzyme N-terminal TPP-binding" evidence="12">
    <location>
        <begin position="4"/>
        <end position="107"/>
    </location>
</feature>
<dbReference type="InterPro" id="IPR029035">
    <property type="entry name" value="DHS-like_NAD/FAD-binding_dom"/>
</dbReference>
<evidence type="ECO:0000256" key="7">
    <source>
        <dbReference type="ARBA" id="ARBA00023052"/>
    </source>
</evidence>
<keyword evidence="5" id="KW-0210">Decarboxylase</keyword>
<keyword evidence="6" id="KW-0460">Magnesium</keyword>
<evidence type="ECO:0000259" key="12">
    <source>
        <dbReference type="Pfam" id="PF02776"/>
    </source>
</evidence>
<dbReference type="InterPro" id="IPR047214">
    <property type="entry name" value="TPP_PDC_IPDC"/>
</dbReference>
<evidence type="ECO:0000256" key="9">
    <source>
        <dbReference type="RuleBase" id="RU362132"/>
    </source>
</evidence>